<reference evidence="6" key="1">
    <citation type="submission" date="2016-06" db="EMBL/GenBank/DDBJ databases">
        <title>Parallel loss of symbiosis genes in relatives of nitrogen-fixing non-legume Parasponia.</title>
        <authorList>
            <person name="Van Velzen R."/>
            <person name="Holmer R."/>
            <person name="Bu F."/>
            <person name="Rutten L."/>
            <person name="Van Zeijl A."/>
            <person name="Liu W."/>
            <person name="Santuari L."/>
            <person name="Cao Q."/>
            <person name="Sharma T."/>
            <person name="Shen D."/>
            <person name="Roswanjaya Y."/>
            <person name="Wardhani T."/>
            <person name="Kalhor M.S."/>
            <person name="Jansen J."/>
            <person name="Van den Hoogen J."/>
            <person name="Gungor B."/>
            <person name="Hartog M."/>
            <person name="Hontelez J."/>
            <person name="Verver J."/>
            <person name="Yang W.-C."/>
            <person name="Schijlen E."/>
            <person name="Repin R."/>
            <person name="Schilthuizen M."/>
            <person name="Schranz E."/>
            <person name="Heidstra R."/>
            <person name="Miyata K."/>
            <person name="Fedorova E."/>
            <person name="Kohlen W."/>
            <person name="Bisseling T."/>
            <person name="Smit S."/>
            <person name="Geurts R."/>
        </authorList>
    </citation>
    <scope>NUCLEOTIDE SEQUENCE [LARGE SCALE GENOMIC DNA]</scope>
    <source>
        <strain evidence="6">cv. WU1-14</strain>
    </source>
</reference>
<gene>
    <name evidence="5" type="ORF">PanWU01x14_318410</name>
</gene>
<dbReference type="PANTHER" id="PTHR24286:SF256">
    <property type="entry name" value="CYTOCHROME P450 FAMILY PROTEIN"/>
    <property type="match status" value="1"/>
</dbReference>
<dbReference type="Proteomes" id="UP000237105">
    <property type="component" value="Unassembled WGS sequence"/>
</dbReference>
<dbReference type="GO" id="GO:0016705">
    <property type="term" value="F:oxidoreductase activity, acting on paired donors, with incorporation or reduction of molecular oxygen"/>
    <property type="evidence" value="ECO:0007669"/>
    <property type="project" value="InterPro"/>
</dbReference>
<dbReference type="Pfam" id="PF00067">
    <property type="entry name" value="p450"/>
    <property type="match status" value="1"/>
</dbReference>
<evidence type="ECO:0000313" key="6">
    <source>
        <dbReference type="Proteomes" id="UP000237105"/>
    </source>
</evidence>
<comment type="caution">
    <text evidence="5">The sequence shown here is derived from an EMBL/GenBank/DDBJ whole genome shotgun (WGS) entry which is preliminary data.</text>
</comment>
<sequence length="413" mass="47832">MVRRKNIKIWASFQNLLNGSPTLVITGQTGNKFVLGAEDDVFAAKQPITLQAIGGKQNIFELTGSRYRLIKGSHAKLLKAERLQNYIERMDELVKNILAREIKEDYLACELIFGIEDKETKEALFDDFSIAFKAVWVIPVKFPGTTYWKGLRARSRIVKRVLPILRKRKEELPKGELKPENDILSCLLALRDENHEPISDDTIMDNYVTLMVASHDTFAILMSLTIWKLSRDPEIYHKVLKEHKEIIRRREGKEDQKLTCGEIQKMKYTWRVAQELMRMIPPVFGSFRKALKDTSYGGYDIPKGWQVFWVTWGTHMNRDVFENPTEFDPSRFENPSKPISPYAYVPFGGVLHICIGNEFARVETLVTIHNLVTFYEWSQLNPEEVTTRQPMPYPSLGLPIKINPRNQFSYKSS</sequence>
<dbReference type="PANTHER" id="PTHR24286">
    <property type="entry name" value="CYTOCHROME P450 26"/>
    <property type="match status" value="1"/>
</dbReference>
<dbReference type="AlphaFoldDB" id="A0A2P5AMB2"/>
<dbReference type="InterPro" id="IPR001128">
    <property type="entry name" value="Cyt_P450"/>
</dbReference>
<name>A0A2P5AMB2_PARAD</name>
<dbReference type="OrthoDB" id="3945418at2759"/>
<proteinExistence type="inferred from homology"/>
<dbReference type="InterPro" id="IPR036396">
    <property type="entry name" value="Cyt_P450_sf"/>
</dbReference>
<evidence type="ECO:0000256" key="3">
    <source>
        <dbReference type="ARBA" id="ARBA00023004"/>
    </source>
</evidence>
<dbReference type="STRING" id="3476.A0A2P5AMB2"/>
<keyword evidence="4" id="KW-0349">Heme</keyword>
<dbReference type="Gene3D" id="1.10.630.10">
    <property type="entry name" value="Cytochrome P450"/>
    <property type="match status" value="1"/>
</dbReference>
<accession>A0A2P5AMB2</accession>
<comment type="cofactor">
    <cofactor evidence="4">
        <name>heme</name>
        <dbReference type="ChEBI" id="CHEBI:30413"/>
    </cofactor>
</comment>
<dbReference type="PRINTS" id="PR00463">
    <property type="entry name" value="EP450I"/>
</dbReference>
<protein>
    <submittedName>
        <fullName evidence="5">Cytochrome P450, E-class, group I</fullName>
    </submittedName>
</protein>
<dbReference type="SUPFAM" id="SSF48264">
    <property type="entry name" value="Cytochrome P450"/>
    <property type="match status" value="1"/>
</dbReference>
<dbReference type="GO" id="GO:0005506">
    <property type="term" value="F:iron ion binding"/>
    <property type="evidence" value="ECO:0007669"/>
    <property type="project" value="InterPro"/>
</dbReference>
<dbReference type="EMBL" id="JXTB01000521">
    <property type="protein sequence ID" value="PON37683.1"/>
    <property type="molecule type" value="Genomic_DNA"/>
</dbReference>
<keyword evidence="3 4" id="KW-0408">Iron</keyword>
<comment type="similarity">
    <text evidence="1">Belongs to the cytochrome P450 family.</text>
</comment>
<dbReference type="InterPro" id="IPR002401">
    <property type="entry name" value="Cyt_P450_E_grp-I"/>
</dbReference>
<dbReference type="CDD" id="cd11043">
    <property type="entry name" value="CYP90-like"/>
    <property type="match status" value="1"/>
</dbReference>
<organism evidence="5 6">
    <name type="scientific">Parasponia andersonii</name>
    <name type="common">Sponia andersonii</name>
    <dbReference type="NCBI Taxonomy" id="3476"/>
    <lineage>
        <taxon>Eukaryota</taxon>
        <taxon>Viridiplantae</taxon>
        <taxon>Streptophyta</taxon>
        <taxon>Embryophyta</taxon>
        <taxon>Tracheophyta</taxon>
        <taxon>Spermatophyta</taxon>
        <taxon>Magnoliopsida</taxon>
        <taxon>eudicotyledons</taxon>
        <taxon>Gunneridae</taxon>
        <taxon>Pentapetalae</taxon>
        <taxon>rosids</taxon>
        <taxon>fabids</taxon>
        <taxon>Rosales</taxon>
        <taxon>Cannabaceae</taxon>
        <taxon>Parasponia</taxon>
    </lineage>
</organism>
<feature type="binding site" description="axial binding residue" evidence="4">
    <location>
        <position position="354"/>
    </location>
    <ligand>
        <name>heme</name>
        <dbReference type="ChEBI" id="CHEBI:30413"/>
    </ligand>
    <ligandPart>
        <name>Fe</name>
        <dbReference type="ChEBI" id="CHEBI:18248"/>
    </ligandPart>
</feature>
<evidence type="ECO:0000313" key="5">
    <source>
        <dbReference type="EMBL" id="PON37683.1"/>
    </source>
</evidence>
<keyword evidence="2 4" id="KW-0479">Metal-binding</keyword>
<keyword evidence="6" id="KW-1185">Reference proteome</keyword>
<dbReference type="GO" id="GO:0004497">
    <property type="term" value="F:monooxygenase activity"/>
    <property type="evidence" value="ECO:0007669"/>
    <property type="project" value="InterPro"/>
</dbReference>
<dbReference type="GO" id="GO:0020037">
    <property type="term" value="F:heme binding"/>
    <property type="evidence" value="ECO:0007669"/>
    <property type="project" value="InterPro"/>
</dbReference>
<dbReference type="GO" id="GO:0016125">
    <property type="term" value="P:sterol metabolic process"/>
    <property type="evidence" value="ECO:0007669"/>
    <property type="project" value="TreeGrafter"/>
</dbReference>
<evidence type="ECO:0000256" key="2">
    <source>
        <dbReference type="ARBA" id="ARBA00022723"/>
    </source>
</evidence>
<evidence type="ECO:0000256" key="4">
    <source>
        <dbReference type="PIRSR" id="PIRSR602401-1"/>
    </source>
</evidence>
<evidence type="ECO:0000256" key="1">
    <source>
        <dbReference type="ARBA" id="ARBA00010617"/>
    </source>
</evidence>